<accession>A0AAT9JFF7</accession>
<organism evidence="4">
    <name type="scientific">Nitrosopumilaceae spindle-shaped virus</name>
    <dbReference type="NCBI Taxonomy" id="3065433"/>
    <lineage>
        <taxon>Viruses</taxon>
    </lineage>
</organism>
<evidence type="ECO:0000256" key="2">
    <source>
        <dbReference type="SAM" id="Phobius"/>
    </source>
</evidence>
<dbReference type="Gene3D" id="2.60.120.200">
    <property type="match status" value="2"/>
</dbReference>
<dbReference type="InterPro" id="IPR003961">
    <property type="entry name" value="FN3_dom"/>
</dbReference>
<dbReference type="Pfam" id="PF00041">
    <property type="entry name" value="fn3"/>
    <property type="match status" value="3"/>
</dbReference>
<feature type="domain" description="Fibronectin type-III" evidence="3">
    <location>
        <begin position="895"/>
        <end position="985"/>
    </location>
</feature>
<dbReference type="SMART" id="SM00060">
    <property type="entry name" value="FN3"/>
    <property type="match status" value="6"/>
</dbReference>
<feature type="domain" description="Fibronectin type-III" evidence="3">
    <location>
        <begin position="1265"/>
        <end position="1358"/>
    </location>
</feature>
<reference evidence="4" key="1">
    <citation type="journal article" date="2024" name="Environ. Microbiol. Rep.">
        <title>Hiding in plain sight: The discovery of complete genomes of 11 hypothetical spindle-shaped viruses that putatively infect mesophilic ammonia-oxidizing archaea.</title>
        <authorList>
            <person name="Ni Y."/>
            <person name="Xu T."/>
            <person name="Yan S."/>
            <person name="Chen L."/>
            <person name="Wang Y."/>
        </authorList>
    </citation>
    <scope>NUCLEOTIDE SEQUENCE</scope>
    <source>
        <strain evidence="4">NBD1</strain>
    </source>
</reference>
<dbReference type="SUPFAM" id="SSF49899">
    <property type="entry name" value="Concanavalin A-like lectins/glucanases"/>
    <property type="match status" value="2"/>
</dbReference>
<dbReference type="Pfam" id="PF13385">
    <property type="entry name" value="Laminin_G_3"/>
    <property type="match status" value="1"/>
</dbReference>
<keyword evidence="2" id="KW-1133">Transmembrane helix</keyword>
<dbReference type="SUPFAM" id="SSF49265">
    <property type="entry name" value="Fibronectin type III"/>
    <property type="match status" value="3"/>
</dbReference>
<reference evidence="4" key="2">
    <citation type="submission" date="2024-03" db="EMBL/GenBank/DDBJ databases">
        <authorList>
            <person name="Ni Y."/>
            <person name="Xu T."/>
            <person name="Yan S."/>
            <person name="Chen L."/>
            <person name="Wang Y."/>
        </authorList>
    </citation>
    <scope>NUCLEOTIDE SEQUENCE</scope>
    <source>
        <strain evidence="4">NBD1</strain>
    </source>
</reference>
<dbReference type="Gene3D" id="2.60.40.10">
    <property type="entry name" value="Immunoglobulins"/>
    <property type="match status" value="6"/>
</dbReference>
<dbReference type="CDD" id="cd00063">
    <property type="entry name" value="FN3"/>
    <property type="match status" value="4"/>
</dbReference>
<feature type="transmembrane region" description="Helical" evidence="2">
    <location>
        <begin position="1633"/>
        <end position="1651"/>
    </location>
</feature>
<evidence type="ECO:0000256" key="1">
    <source>
        <dbReference type="ARBA" id="ARBA00022737"/>
    </source>
</evidence>
<sequence>MTELPNNGGTTPVDFTDNELLLHGFETVSATPTYTADLSTSSWTTGGTGTQVTIDTTNEEIDFSVPSTNSHLAQAYYDLTTVSNTNWIIRSQLDIDTVTQGSAVNDVFFSHGIGSINSNINDSQDFLGLMIRVDNTKTDIFAVETDGSAPNNETTTLFTRQAQAETLYVEMKRDSATSFTINLYSDSGYSTLLESKTITIPSSLTGLRYIKVTSIQGFSDSELIGSVSNIKFYNDMTTTTEDIIPDKSTNNISVTANAGTTTTGQISDAISTPNLEVTSSLLPDATDSFTVGSWVKQALTRDSTLDGTQIGGVTTSATGKVDSYAWDFDGSNDYVDLPSNPFDNSNSYTLSTWVNTDTNTEDNIFFKTGDGSNGDQFFGMNSAGKFYCVSYGTGTTVDDIYDSATSSVGVWYHVACVRDSTANTLTLYVNGVQKAQDTSLVTSGAGYFTNTDHFIGARLTSGTAFWNGQIDQTLTYSRALSSSEISSIYNSGSGTTTVPTTNLVMSYNFEQTGSTLENQIYNPPTNTKLFGFTNSNGGAVFNVGTTSANFVKLATAPSYSTNFGTSTGWTVTDSEISIDTANNRIYYNGDLDTTDTSAYYDYYTSQGANLQTWTVDIDITKISNNNLSHRTEFLITDTLGGVGVAQNAIGITTQANNNMNCRYYDGTATSTDIGTHTTSNGVTNYVRLSYDGTTFTCDLMNSSRTSVSLSHSATVSGVDMSNARYIIISDRDNTNSSVNNVVIEFENLAVTPTNSMESTIISATGLTDNTSDFQHYALTRDGSSWTLYQNGQSVATATDSTDLGTVSGSHKINLDGAIDEYFIDSTALTSNEIQTVYDMGTEPTQIATTGTTPSYDDSGVVGGNTYYYYVKSTNAVGDSGFSAQATGLAGTPPDAPTGLSATIQNTATAPRDVFLQWSAPTNVGSGTLTGFEIWRDGSLVTTVGLISSYVDIVPTAGTYTYTVKAVSTHGTSVDSNSAQVTTPNLPDAPQGLTLSIDNPDPNPLTVTVTVSPPLNDGGSAVGSYNIYTSSDDVTYTLQASNVSNPSNITVPSAGVWYFKASAVNGVGEGNLSPSNLIGTPTVPSAVSDLAFTSSTPTTLSVNWTAPDNGGSAITTYKMFVDGIQVDTTTFTTYTFTGLTTKTNYDFTVVTTNNVGDSNSSNTLNETVWGVPDAVTNLTASSTLSSITLNYDAAVPYGYPVTGYKLERESPVGGGFTVLSANIGIVTTYTDTGLSPVVEYNYRITPLSSIGDGVSATINYTTLPPAPTGLTASSTITGNMDLSWTAPSPSTGVTGYHIQRADGVGNAYATIVADTGNTNTTYTDTGLTQGIVYVYRVAAITPFGESNYSNTYSMTTYYLPNAVTDLTVTTNNLLQFVLNWSQPTLYGTFTGYQLNYTTPAGVPQTIYSSSIQDTNTKISGFDPTVEFSFRVAPITIHGTNATGNIVTGQVTSQIEIGDITVSGQATPDTRDIVFTMESLDNTTNVITATFDPALELNCEISQPALGTTQEYPSISETLDGVDAYHEFTINNSAGNIVEIDCHDTTDNTITASYTLRTDEVGNNTTDSIISIQQIKDFTDGTLGGSDSIGGVSLIILAVGIIGMIGFNRTHPAIGIGMFVVVMGGARYFNLIGDIEGIIGIIALIIVLGVAGAERITR</sequence>
<keyword evidence="2" id="KW-0812">Transmembrane</keyword>
<name>A0AAT9JFF7_9VIRU</name>
<feature type="domain" description="Fibronectin type-III" evidence="3">
    <location>
        <begin position="1361"/>
        <end position="1453"/>
    </location>
</feature>
<feature type="domain" description="Fibronectin type-III" evidence="3">
    <location>
        <begin position="1085"/>
        <end position="1173"/>
    </location>
</feature>
<keyword evidence="2" id="KW-0472">Membrane</keyword>
<keyword evidence="1" id="KW-0677">Repeat</keyword>
<evidence type="ECO:0000313" key="4">
    <source>
        <dbReference type="EMBL" id="DBA51958.1"/>
    </source>
</evidence>
<protein>
    <submittedName>
        <fullName evidence="4">ORF42</fullName>
    </submittedName>
</protein>
<feature type="transmembrane region" description="Helical" evidence="2">
    <location>
        <begin position="1586"/>
        <end position="1604"/>
    </location>
</feature>
<dbReference type="PROSITE" id="PS50853">
    <property type="entry name" value="FN3"/>
    <property type="match status" value="4"/>
</dbReference>
<dbReference type="EMBL" id="BK067787">
    <property type="protein sequence ID" value="DBA51958.1"/>
    <property type="molecule type" value="Genomic_DNA"/>
</dbReference>
<dbReference type="InterPro" id="IPR050964">
    <property type="entry name" value="Striated_Muscle_Regulatory"/>
</dbReference>
<dbReference type="InterPro" id="IPR013320">
    <property type="entry name" value="ConA-like_dom_sf"/>
</dbReference>
<evidence type="ECO:0000259" key="3">
    <source>
        <dbReference type="PROSITE" id="PS50853"/>
    </source>
</evidence>
<dbReference type="InterPro" id="IPR013783">
    <property type="entry name" value="Ig-like_fold"/>
</dbReference>
<proteinExistence type="predicted"/>
<dbReference type="PANTHER" id="PTHR13817:SF73">
    <property type="entry name" value="FIBRONECTIN TYPE-III DOMAIN-CONTAINING PROTEIN"/>
    <property type="match status" value="1"/>
</dbReference>
<dbReference type="PANTHER" id="PTHR13817">
    <property type="entry name" value="TITIN"/>
    <property type="match status" value="1"/>
</dbReference>
<dbReference type="InterPro" id="IPR036116">
    <property type="entry name" value="FN3_sf"/>
</dbReference>